<feature type="region of interest" description="Disordered" evidence="1">
    <location>
        <begin position="222"/>
        <end position="241"/>
    </location>
</feature>
<sequence>MPALLSNLLHCCSHSDSGGQLDVVQLISESDELRADDSVECEGTTKRSERYRTGPVTPRQRTFKDRVRLPTMRRYPIPPSCSADDPEDRRRQELLRIHQEFVLDLHRGVHMTQLTANTEYASVHCQLMEDLCTLKMDQGSGCIVEFPLTAVSKVYRIVKQNEKWYSTGAMDHNAHNDGANTEHIVVVEFLRRKIAFVFTEVEAAQSFLMCMELLIRRAQEFGDSEPSDTPHIKNAIAAPSR</sequence>
<feature type="region of interest" description="Disordered" evidence="1">
    <location>
        <begin position="40"/>
        <end position="60"/>
    </location>
</feature>
<name>A0A6T9HWI6_NOCSC</name>
<reference evidence="2" key="1">
    <citation type="submission" date="2021-01" db="EMBL/GenBank/DDBJ databases">
        <authorList>
            <person name="Corre E."/>
            <person name="Pelletier E."/>
            <person name="Niang G."/>
            <person name="Scheremetjew M."/>
            <person name="Finn R."/>
            <person name="Kale V."/>
            <person name="Holt S."/>
            <person name="Cochrane G."/>
            <person name="Meng A."/>
            <person name="Brown T."/>
            <person name="Cohen L."/>
        </authorList>
    </citation>
    <scope>NUCLEOTIDE SEQUENCE</scope>
</reference>
<evidence type="ECO:0000313" key="3">
    <source>
        <dbReference type="EMBL" id="CAD8869437.1"/>
    </source>
</evidence>
<evidence type="ECO:0000256" key="1">
    <source>
        <dbReference type="SAM" id="MobiDB-lite"/>
    </source>
</evidence>
<feature type="compositionally biased region" description="Basic and acidic residues" evidence="1">
    <location>
        <begin position="40"/>
        <end position="52"/>
    </location>
</feature>
<protein>
    <submittedName>
        <fullName evidence="2">Uncharacterized protein</fullName>
    </submittedName>
</protein>
<evidence type="ECO:0000313" key="2">
    <source>
        <dbReference type="EMBL" id="CAD8869436.1"/>
    </source>
</evidence>
<dbReference type="EMBL" id="HBFQ01061810">
    <property type="protein sequence ID" value="CAD8869437.1"/>
    <property type="molecule type" value="Transcribed_RNA"/>
</dbReference>
<proteinExistence type="predicted"/>
<gene>
    <name evidence="2" type="ORF">NSCI0253_LOCUS43792</name>
    <name evidence="3" type="ORF">NSCI0253_LOCUS43793</name>
</gene>
<organism evidence="2">
    <name type="scientific">Noctiluca scintillans</name>
    <name type="common">Sea sparkle</name>
    <name type="synonym">Red tide dinoflagellate</name>
    <dbReference type="NCBI Taxonomy" id="2966"/>
    <lineage>
        <taxon>Eukaryota</taxon>
        <taxon>Sar</taxon>
        <taxon>Alveolata</taxon>
        <taxon>Dinophyceae</taxon>
        <taxon>Noctilucales</taxon>
        <taxon>Noctilucaceae</taxon>
        <taxon>Noctiluca</taxon>
    </lineage>
</organism>
<accession>A0A6T9HWI6</accession>
<dbReference type="EMBL" id="HBFQ01061809">
    <property type="protein sequence ID" value="CAD8869436.1"/>
    <property type="molecule type" value="Transcribed_RNA"/>
</dbReference>
<dbReference type="AlphaFoldDB" id="A0A6T9HWI6"/>